<comment type="caution">
    <text evidence="2">The sequence shown here is derived from an EMBL/GenBank/DDBJ whole genome shotgun (WGS) entry which is preliminary data.</text>
</comment>
<dbReference type="EMBL" id="JASNWA010000010">
    <property type="protein sequence ID" value="KAK3168259.1"/>
    <property type="molecule type" value="Genomic_DNA"/>
</dbReference>
<gene>
    <name evidence="2" type="ORF">OEA41_004705</name>
</gene>
<proteinExistence type="predicted"/>
<dbReference type="AlphaFoldDB" id="A0AAD9YYD3"/>
<reference evidence="2" key="1">
    <citation type="submission" date="2022-11" db="EMBL/GenBank/DDBJ databases">
        <title>Chromosomal genome sequence assembly and mating type (MAT) locus characterization of the leprose asexual lichenized fungus Lepraria neglecta (Nyl.) Erichsen.</title>
        <authorList>
            <person name="Allen J.L."/>
            <person name="Pfeffer B."/>
        </authorList>
    </citation>
    <scope>NUCLEOTIDE SEQUENCE</scope>
    <source>
        <strain evidence="2">Allen 5258</strain>
    </source>
</reference>
<name>A0AAD9YYD3_9LECA</name>
<sequence length="882" mass="98662">MAHQDTVSSFMELSGLSRATVITLFNEMGPGEVNFYEALRKAAASGRLTTMNACSAMLSHLTSIQRSRADVLSQSCPTPGDLDQAIISASREGDLDRPTTALARMRALTDLSQSRARYFLDMATPKNYLEGAISKAQNSGEINSQVAAIALMRIVTGFNQTLAEGLLSRAGVQGNVSKAVVEGANYFEGPFQYATARLRATFHLREEDAKTYLGRRDVNGDFQEAVRQYKVDQVMKQVIVDRDDAYNSLQQHGGDLAKAVQMVKDTQLLQPFYGGENADTRNPPDVHRNTHIVAVLGVSDLGNQRRASPRADGWMVSDFYLWMNVLEGMGRSQKWLSCENPHALIHNYGSEDSTMDWTDDHNQLQNTQVSWKEGYLHGDAFEERVVVLSRKNVDKLAARVTLAQCGTALRDEFLRQVEETCRKAEAANEPVLLMGFCHGDDGDGEMGGLCIGIDPGSHDANEFLSPSMLARSLSKTPRVKVSLYLTSCYSGNWVITPHFRLIKSTVMAGAQADQETVAWELSCSQRHAGAVYMSAFLRELQKEPIELPEDASADEARTYQQVCQGIINEAHRLWVQLGGSTPMFTQDGGHDKFWKRTGFSLADYKRNFDRLDKVPASDAKPLLDRKRHLADISEEERLAWEARHPEVADLEFGSRTGGYGGSRRGMSGSLTYLAKRYASSHPGPRNSPSNTSLHNDIELFFSGALDKNLEHIEQIRSQVLYRTWAMRSANSYREWLNLNKVPVIQEWDQVNPGKPLALAKENLPMIRGSGLFQRPDSTQGYWGQVWQKPFYYLAYAFAASGYGPSDIPKLLRLLKENQRKTTIRRKNHFMTMPHSQKSVQQISDVLESTWRKSGVKRKRRSLEEAGLMPSSPGRSLFSRPGF</sequence>
<feature type="region of interest" description="Disordered" evidence="1">
    <location>
        <begin position="861"/>
        <end position="882"/>
    </location>
</feature>
<evidence type="ECO:0000313" key="2">
    <source>
        <dbReference type="EMBL" id="KAK3168259.1"/>
    </source>
</evidence>
<dbReference type="Proteomes" id="UP001276659">
    <property type="component" value="Unassembled WGS sequence"/>
</dbReference>
<accession>A0AAD9YYD3</accession>
<keyword evidence="3" id="KW-1185">Reference proteome</keyword>
<organism evidence="2 3">
    <name type="scientific">Lepraria neglecta</name>
    <dbReference type="NCBI Taxonomy" id="209136"/>
    <lineage>
        <taxon>Eukaryota</taxon>
        <taxon>Fungi</taxon>
        <taxon>Dikarya</taxon>
        <taxon>Ascomycota</taxon>
        <taxon>Pezizomycotina</taxon>
        <taxon>Lecanoromycetes</taxon>
        <taxon>OSLEUM clade</taxon>
        <taxon>Lecanoromycetidae</taxon>
        <taxon>Lecanorales</taxon>
        <taxon>Lecanorineae</taxon>
        <taxon>Stereocaulaceae</taxon>
        <taxon>Lepraria</taxon>
    </lineage>
</organism>
<evidence type="ECO:0000256" key="1">
    <source>
        <dbReference type="SAM" id="MobiDB-lite"/>
    </source>
</evidence>
<evidence type="ECO:0000313" key="3">
    <source>
        <dbReference type="Proteomes" id="UP001276659"/>
    </source>
</evidence>
<protein>
    <submittedName>
        <fullName evidence="2">Uncharacterized protein</fullName>
    </submittedName>
</protein>